<dbReference type="STRING" id="2512241.A0A553HTY8"/>
<accession>A0A553HTY8</accession>
<dbReference type="Proteomes" id="UP000319160">
    <property type="component" value="Unassembled WGS sequence"/>
</dbReference>
<feature type="compositionally biased region" description="Low complexity" evidence="1">
    <location>
        <begin position="922"/>
        <end position="998"/>
    </location>
</feature>
<feature type="compositionally biased region" description="Low complexity" evidence="1">
    <location>
        <begin position="1227"/>
        <end position="1242"/>
    </location>
</feature>
<evidence type="ECO:0000313" key="4">
    <source>
        <dbReference type="Proteomes" id="UP000319160"/>
    </source>
</evidence>
<feature type="compositionally biased region" description="Low complexity" evidence="1">
    <location>
        <begin position="1040"/>
        <end position="1063"/>
    </location>
</feature>
<feature type="compositionally biased region" description="Polar residues" evidence="1">
    <location>
        <begin position="739"/>
        <end position="763"/>
    </location>
</feature>
<organism evidence="3 4">
    <name type="scientific">Xylaria flabelliformis</name>
    <dbReference type="NCBI Taxonomy" id="2512241"/>
    <lineage>
        <taxon>Eukaryota</taxon>
        <taxon>Fungi</taxon>
        <taxon>Dikarya</taxon>
        <taxon>Ascomycota</taxon>
        <taxon>Pezizomycotina</taxon>
        <taxon>Sordariomycetes</taxon>
        <taxon>Xylariomycetidae</taxon>
        <taxon>Xylariales</taxon>
        <taxon>Xylariaceae</taxon>
        <taxon>Xylaria</taxon>
    </lineage>
</organism>
<feature type="compositionally biased region" description="Low complexity" evidence="1">
    <location>
        <begin position="1139"/>
        <end position="1162"/>
    </location>
</feature>
<feature type="compositionally biased region" description="Polar residues" evidence="1">
    <location>
        <begin position="828"/>
        <end position="844"/>
    </location>
</feature>
<reference evidence="4" key="1">
    <citation type="submission" date="2019-06" db="EMBL/GenBank/DDBJ databases">
        <title>Draft genome sequence of the griseofulvin-producing fungus Xylaria cubensis strain G536.</title>
        <authorList>
            <person name="Mead M.E."/>
            <person name="Raja H.A."/>
            <person name="Steenwyk J.L."/>
            <person name="Knowles S.L."/>
            <person name="Oberlies N.H."/>
            <person name="Rokas A."/>
        </authorList>
    </citation>
    <scope>NUCLEOTIDE SEQUENCE [LARGE SCALE GENOMIC DNA]</scope>
    <source>
        <strain evidence="4">G536</strain>
    </source>
</reference>
<feature type="compositionally biased region" description="Low complexity" evidence="1">
    <location>
        <begin position="1191"/>
        <end position="1209"/>
    </location>
</feature>
<feature type="compositionally biased region" description="Polar residues" evidence="1">
    <location>
        <begin position="312"/>
        <end position="352"/>
    </location>
</feature>
<protein>
    <recommendedName>
        <fullName evidence="2">WSC domain-containing protein</fullName>
    </recommendedName>
</protein>
<sequence>MPSQSYSPPIARCLLVAIVLALGFLLTVSLSDSYASRLLQKHEPPPRDDQSESHMEKRLLGLGGVIGPVASLLGNVVPGGIVSSLVAQVTADINSLLPILDNPSAQPPDGIPLVTGGQTAPSLAAQPLPTNAQLGGLADKLGGLLNGIIPVAAPSIIAAITEQALGVVASVEAIATDVASLSNQIANNQIQAPDALGQIGGLLGSLDSKVNDIINGVTSDLSSDLPLPVLQNLNQVISSGLGDIVGAANGPLSLVGDLVEQNVCGAVTQVDGVLATVAGLCGDMPSAVAQVSSEIAVSPLANSDATLTGDVSASTIFPNPTTGISGPATTPAATSPQSPQDESTLMNPTMNTNGPSSGSAGSVSPSSSSSAQQLPSNANSGSSPLSHTQMPPGQSLTGSSISGSTGGVPSTPMSDLSSASASAPQITSEQSPTAVVPSVSMAGSTQPGQHGISPTTTTGVMHVYGYSTQLAQLVPQRPNQLVIVPILVLPPLAPRAPARELVIHVTTVLTAGSVLPLKPRHNLRLVVSVGHVPIVKVAGFALLSKLLDLVWVRVRPLLPPALGPLHQCREPLHRLSQARRLLRKGFVMAGTENGNSCLCGNFLNGTQKMDDSVCSMPCVGDATQMCGGLNALSCYSPDGQPYGWASAGPQPRVPTIVPPEVLELVIGGVAHTEITTPAIIFPPGTADPEDFISMYGKTKSQPLGELPQGITLPFTLPPLISSPVSSKPPLSGGGVAPGQGTSSITSSNGQTPPITSSPGGSTRPNTTPATPGTPNASGSPSSPKGPVTSGTQSTANNPNTSGTPGGLCLSGSSTSPNGTGGVAPGQVLPTSRSGESNPGITPTESSANPTSSNPGSGSGEISSSNPNEHPPGTSGSSSSTPNGTGGVAPNHGQGSSTTSKSENPTSVQPGGSTVPPNTTSLGSAGPSTTPTQTTSSSGNVSNSNASSSPNPTSPGQTQGNTSSSTNLPSPGGGPSSTPGQTQGHTSPGESPSGSAPQPSGGGATNKPSSSAPSSGGGVAPEHGQPSTSSFPSGIICTPGSSDSSCISSHPSEVTPPSQSQSSTNTLGASSATCLPGSNDPACTSPFGGGSVAPGHQQPSTSASGSVPSTATPSNNQSPGSAGSTSPNNPTRQTSPPETPGQSTIPTPSTITSAPTIGSSPPSQHGNTGPSESISGTPSTANGSGSVPTTREGSSTPPGTNGGTETNSTPHTGQSSISTPGGTGGVAPGQQSPSTQPTQSKTQISGTAPNTSEGPTGSITPTETPNTSSPNGGTPSPGNPGQPTASNPNQGQSESSNPGSASPQTSYTYPPGVVPYGGPSPSMRTIASMLAWREPDGAIGAPTMLHPAILHDGLSLSQDAPVLDYEEAPTTVISVSKSADPRWQRIRPVYVW</sequence>
<feature type="compositionally biased region" description="Low complexity" evidence="1">
    <location>
        <begin position="1304"/>
        <end position="1319"/>
    </location>
</feature>
<dbReference type="OrthoDB" id="2019572at2759"/>
<keyword evidence="4" id="KW-1185">Reference proteome</keyword>
<feature type="compositionally biased region" description="Polar residues" evidence="1">
    <location>
        <begin position="777"/>
        <end position="802"/>
    </location>
</feature>
<dbReference type="InterPro" id="IPR002889">
    <property type="entry name" value="WSC_carb-bd"/>
</dbReference>
<gene>
    <name evidence="3" type="ORF">FHL15_007642</name>
</gene>
<feature type="compositionally biased region" description="Polar residues" evidence="1">
    <location>
        <begin position="441"/>
        <end position="456"/>
    </location>
</feature>
<dbReference type="PROSITE" id="PS51212">
    <property type="entry name" value="WSC"/>
    <property type="match status" value="1"/>
</dbReference>
<feature type="compositionally biased region" description="Low complexity" evidence="1">
    <location>
        <begin position="353"/>
        <end position="380"/>
    </location>
</feature>
<feature type="compositionally biased region" description="Polar residues" evidence="1">
    <location>
        <begin position="1284"/>
        <end position="1303"/>
    </location>
</feature>
<dbReference type="Pfam" id="PF01822">
    <property type="entry name" value="WSC"/>
    <property type="match status" value="1"/>
</dbReference>
<feature type="compositionally biased region" description="Low complexity" evidence="1">
    <location>
        <begin position="393"/>
        <end position="414"/>
    </location>
</feature>
<feature type="compositionally biased region" description="Low complexity" evidence="1">
    <location>
        <begin position="870"/>
        <end position="882"/>
    </location>
</feature>
<feature type="compositionally biased region" description="Low complexity" evidence="1">
    <location>
        <begin position="845"/>
        <end position="855"/>
    </location>
</feature>
<feature type="compositionally biased region" description="Polar residues" evidence="1">
    <location>
        <begin position="892"/>
        <end position="921"/>
    </location>
</feature>
<comment type="caution">
    <text evidence="3">The sequence shown here is derived from an EMBL/GenBank/DDBJ whole genome shotgun (WGS) entry which is preliminary data.</text>
</comment>
<evidence type="ECO:0000259" key="2">
    <source>
        <dbReference type="PROSITE" id="PS51212"/>
    </source>
</evidence>
<feature type="compositionally biased region" description="Low complexity" evidence="1">
    <location>
        <begin position="764"/>
        <end position="776"/>
    </location>
</feature>
<evidence type="ECO:0000256" key="1">
    <source>
        <dbReference type="SAM" id="MobiDB-lite"/>
    </source>
</evidence>
<feature type="compositionally biased region" description="Polar residues" evidence="1">
    <location>
        <begin position="1210"/>
        <end position="1219"/>
    </location>
</feature>
<feature type="region of interest" description="Disordered" evidence="1">
    <location>
        <begin position="723"/>
        <end position="1319"/>
    </location>
</feature>
<feature type="compositionally biased region" description="Polar residues" evidence="1">
    <location>
        <begin position="381"/>
        <end position="392"/>
    </location>
</feature>
<evidence type="ECO:0000313" key="3">
    <source>
        <dbReference type="EMBL" id="TRX91418.1"/>
    </source>
</evidence>
<feature type="region of interest" description="Disordered" evidence="1">
    <location>
        <begin position="312"/>
        <end position="456"/>
    </location>
</feature>
<dbReference type="EMBL" id="VFLP01000045">
    <property type="protein sequence ID" value="TRX91418.1"/>
    <property type="molecule type" value="Genomic_DNA"/>
</dbReference>
<name>A0A553HTY8_9PEZI</name>
<feature type="compositionally biased region" description="Polar residues" evidence="1">
    <location>
        <begin position="1243"/>
        <end position="1258"/>
    </location>
</feature>
<feature type="compositionally biased region" description="Polar residues" evidence="1">
    <location>
        <begin position="1163"/>
        <end position="1190"/>
    </location>
</feature>
<proteinExistence type="predicted"/>
<feature type="domain" description="WSC" evidence="2">
    <location>
        <begin position="539"/>
        <end position="638"/>
    </location>
</feature>
<feature type="compositionally biased region" description="Polar residues" evidence="1">
    <location>
        <begin position="1096"/>
        <end position="1135"/>
    </location>
</feature>
<feature type="compositionally biased region" description="Polar residues" evidence="1">
    <location>
        <begin position="415"/>
        <end position="433"/>
    </location>
</feature>
<feature type="compositionally biased region" description="Low complexity" evidence="1">
    <location>
        <begin position="1259"/>
        <end position="1283"/>
    </location>
</feature>